<dbReference type="InterPro" id="IPR011009">
    <property type="entry name" value="Kinase-like_dom_sf"/>
</dbReference>
<dbReference type="InterPro" id="IPR000341">
    <property type="entry name" value="PI3K_Ras-bd_dom"/>
</dbReference>
<gene>
    <name evidence="10" type="ORF">CL6EHI_040690</name>
</gene>
<dbReference type="SUPFAM" id="SSF48371">
    <property type="entry name" value="ARM repeat"/>
    <property type="match status" value="1"/>
</dbReference>
<reference evidence="10 11" key="1">
    <citation type="submission" date="2016-05" db="EMBL/GenBank/DDBJ databases">
        <title>First whole genome sequencing of Entamoeba histolytica HM1:IMSS-clone-6.</title>
        <authorList>
            <person name="Mukherjee Avik.K."/>
            <person name="Izumyama S."/>
            <person name="Nakada-Tsukui K."/>
            <person name="Nozaki T."/>
        </authorList>
    </citation>
    <scope>NUCLEOTIDE SEQUENCE [LARGE SCALE GENOMIC DNA]</scope>
    <source>
        <strain evidence="10 11">HM1:IMSS clone 6</strain>
    </source>
</reference>
<evidence type="ECO:0000259" key="8">
    <source>
        <dbReference type="PROSITE" id="PS51546"/>
    </source>
</evidence>
<dbReference type="SUPFAM" id="SSF56112">
    <property type="entry name" value="Protein kinase-like (PK-like)"/>
    <property type="match status" value="1"/>
</dbReference>
<keyword evidence="4" id="KW-0067">ATP-binding</keyword>
<evidence type="ECO:0000259" key="9">
    <source>
        <dbReference type="PROSITE" id="PS51547"/>
    </source>
</evidence>
<dbReference type="GO" id="GO:0016477">
    <property type="term" value="P:cell migration"/>
    <property type="evidence" value="ECO:0007669"/>
    <property type="project" value="TreeGrafter"/>
</dbReference>
<dbReference type="PROSITE" id="PS51545">
    <property type="entry name" value="PIK_HELICAL"/>
    <property type="match status" value="1"/>
</dbReference>
<evidence type="ECO:0000256" key="5">
    <source>
        <dbReference type="PROSITE-ProRule" id="PRU00880"/>
    </source>
</evidence>
<dbReference type="EMBL" id="BDEQ01000001">
    <property type="protein sequence ID" value="GAT96757.1"/>
    <property type="molecule type" value="Genomic_DNA"/>
</dbReference>
<dbReference type="InterPro" id="IPR042236">
    <property type="entry name" value="PI3K_accessory_sf"/>
</dbReference>
<dbReference type="InterPro" id="IPR036940">
    <property type="entry name" value="PI3/4_kinase_cat_sf"/>
</dbReference>
<protein>
    <submittedName>
        <fullName evidence="10">Phosphatidylinositol 3-kinase putative</fullName>
    </submittedName>
</protein>
<dbReference type="SMART" id="SM00145">
    <property type="entry name" value="PI3Ka"/>
    <property type="match status" value="1"/>
</dbReference>
<comment type="similarity">
    <text evidence="5">Belongs to the PI3/PI4-kinase family.</text>
</comment>
<dbReference type="GO" id="GO:0005942">
    <property type="term" value="C:phosphatidylinositol 3-kinase complex"/>
    <property type="evidence" value="ECO:0007669"/>
    <property type="project" value="TreeGrafter"/>
</dbReference>
<name>A0A5K1V446_ENTHI</name>
<dbReference type="OMA" id="INSSEHT"/>
<dbReference type="InterPro" id="IPR002420">
    <property type="entry name" value="PI3K-type_C2_dom"/>
</dbReference>
<dbReference type="VEuPathDB" id="AmoebaDB:EHI7A_046200"/>
<dbReference type="Gene3D" id="2.60.40.150">
    <property type="entry name" value="C2 domain"/>
    <property type="match status" value="1"/>
</dbReference>
<dbReference type="PROSITE" id="PS51547">
    <property type="entry name" value="C2_PI3K"/>
    <property type="match status" value="1"/>
</dbReference>
<dbReference type="VEuPathDB" id="AmoebaDB:EHI5A_079660"/>
<feature type="domain" description="PI3K/PI4K catalytic" evidence="6">
    <location>
        <begin position="823"/>
        <end position="1103"/>
    </location>
</feature>
<dbReference type="Gene3D" id="1.25.40.70">
    <property type="entry name" value="Phosphatidylinositol 3-kinase, accessory domain (PIK)"/>
    <property type="match status" value="1"/>
</dbReference>
<dbReference type="GO" id="GO:0016303">
    <property type="term" value="F:1-phosphatidylinositol-3-kinase activity"/>
    <property type="evidence" value="ECO:0007669"/>
    <property type="project" value="TreeGrafter"/>
</dbReference>
<dbReference type="InterPro" id="IPR016024">
    <property type="entry name" value="ARM-type_fold"/>
</dbReference>
<dbReference type="Gene3D" id="3.30.1010.10">
    <property type="entry name" value="Phosphatidylinositol 3-kinase Catalytic Subunit, Chain A, domain 4"/>
    <property type="match status" value="1"/>
</dbReference>
<proteinExistence type="inferred from homology"/>
<comment type="caution">
    <text evidence="10">The sequence shown here is derived from an EMBL/GenBank/DDBJ whole genome shotgun (WGS) entry which is preliminary data.</text>
</comment>
<dbReference type="Pfam" id="PF00454">
    <property type="entry name" value="PI3_PI4_kinase"/>
    <property type="match status" value="1"/>
</dbReference>
<organism evidence="10 11">
    <name type="scientific">Entamoeba histolytica</name>
    <dbReference type="NCBI Taxonomy" id="5759"/>
    <lineage>
        <taxon>Eukaryota</taxon>
        <taxon>Amoebozoa</taxon>
        <taxon>Evosea</taxon>
        <taxon>Archamoebae</taxon>
        <taxon>Mastigamoebida</taxon>
        <taxon>Entamoebidae</taxon>
        <taxon>Entamoeba</taxon>
    </lineage>
</organism>
<dbReference type="PANTHER" id="PTHR10048">
    <property type="entry name" value="PHOSPHATIDYLINOSITOL KINASE"/>
    <property type="match status" value="1"/>
</dbReference>
<dbReference type="VEuPathDB" id="AmoebaDB:KM1_150770"/>
<dbReference type="Gene3D" id="1.10.1070.11">
    <property type="entry name" value="Phosphatidylinositol 3-/4-kinase, catalytic domain"/>
    <property type="match status" value="1"/>
</dbReference>
<dbReference type="InterPro" id="IPR018936">
    <property type="entry name" value="PI3/4_kinase_CS"/>
</dbReference>
<evidence type="ECO:0000256" key="1">
    <source>
        <dbReference type="ARBA" id="ARBA00022679"/>
    </source>
</evidence>
<evidence type="ECO:0000313" key="11">
    <source>
        <dbReference type="Proteomes" id="UP000078387"/>
    </source>
</evidence>
<dbReference type="PROSITE" id="PS50290">
    <property type="entry name" value="PI3_4_KINASE_3"/>
    <property type="match status" value="1"/>
</dbReference>
<feature type="domain" description="C2 PI3K-type" evidence="9">
    <location>
        <begin position="427"/>
        <end position="578"/>
    </location>
</feature>
<dbReference type="InterPro" id="IPR035448">
    <property type="entry name" value="PI3Kc"/>
</dbReference>
<dbReference type="GO" id="GO:0005737">
    <property type="term" value="C:cytoplasm"/>
    <property type="evidence" value="ECO:0007669"/>
    <property type="project" value="TreeGrafter"/>
</dbReference>
<dbReference type="Proteomes" id="UP000078387">
    <property type="component" value="Unassembled WGS sequence"/>
</dbReference>
<dbReference type="SUPFAM" id="SSF49562">
    <property type="entry name" value="C2 domain (Calcium/lipid-binding domain, CaLB)"/>
    <property type="match status" value="1"/>
</dbReference>
<evidence type="ECO:0000313" key="10">
    <source>
        <dbReference type="EMBL" id="GAT96757.1"/>
    </source>
</evidence>
<dbReference type="CDD" id="cd00891">
    <property type="entry name" value="PI3Kc"/>
    <property type="match status" value="1"/>
</dbReference>
<evidence type="ECO:0000259" key="7">
    <source>
        <dbReference type="PROSITE" id="PS51545"/>
    </source>
</evidence>
<dbReference type="GO" id="GO:0005886">
    <property type="term" value="C:plasma membrane"/>
    <property type="evidence" value="ECO:0007669"/>
    <property type="project" value="TreeGrafter"/>
</dbReference>
<dbReference type="GO" id="GO:0048015">
    <property type="term" value="P:phosphatidylinositol-mediated signaling"/>
    <property type="evidence" value="ECO:0007669"/>
    <property type="project" value="TreeGrafter"/>
</dbReference>
<dbReference type="FunFam" id="2.60.40.150:FF:000327">
    <property type="entry name" value="Phosphatidylinositol 3-kinase catalytic subunit gamma, putative"/>
    <property type="match status" value="1"/>
</dbReference>
<dbReference type="InterPro" id="IPR015433">
    <property type="entry name" value="PI3/4_kinase"/>
</dbReference>
<sequence>MDSYWLPPISSNSLPVKAKPRSNTIQLSNFNNPNRQKKTFPLVSKTESKFFHSSSTAVLDKKTVVQSETKVSPSTRRPLPSLPRNYSQQSIEIAKKTSDQQALNSEITFRTLSVQQPNDLPNQLDFMLAKQRTILGIDEKRKKPTKTYKTAKTLKPISSSEDIQISEMSYEESHLAKRKVSVLSDQEKKAISLLTNGISGFGKSGVHGSNNDIVEREYLCINQNTKPILMSKDMMNVEDTVEIRNFLQISELALYQMNGEVLPYNYIEAEISCGGLMQPVLLTINTSFSQYKISFKCMTNLKWVEVKKMIEKGISTKVSTRIPVKISNYKLVIAGTRLYFQEQKEMRQYSIINDISRREKIINIELIDQKQFNEEINQIQLKHQNLLLKEKKKCKASNFSNEILSFTIYELLNFDPEIVFKKFFDESEITSCIKNYFETRSFEKYKIILKVSCCLYMGTDKLCNKEYFTSDVINTIFDCKIITDFSYSMLPLETRLGITLYAIRKGKKVVIGFVNTPLFDFQNFLLSGYVNLRLWPDEESDAVSSPLQNPSPTAPIISIKFPDPVIKIFYQPYEAKYPQVPKNLLKISNDVQQLALHNDPFQPLTNEQKNEIWQNRFNILIQFPDSIDLLLRAVPWTDYKAREEMADLIKIWPGISPIQVIGLLDVRNSFTPARDYAVRLLEETKDQVILGYLPQFIQVLKFESYTCSSLALFLLKRALKNRGDMGQLFYWLLVGENEKTKISLRSKILLEVYNSMCGTQLKELKTQENFIKIIEETAVNAKHWKDDEIKTNLPNMLTVVNNALQGSRLTLPFTSRETVSCVVVNKCKVFDSNAHPILLCFQSSPIFSQQETRFIFKVGDNLMQDMLTLQMFKLMDDLWKKNGIDFRMTIYNVLATSTTSGIIQFVPNCETVNSIQTKGRGITGVFDDACIYEWIKSKNLEEKDLKNAIENFTYSCAGYCVATYVIGVGDRHNDNIMVSKDGHLFHIDFGHFLGNIIKLGFYNKESAPFVLTNDFMFVITMGNTDTDNYSFFENICTKGFMILRNNAKTFIYSFMMMLCSGVPQLKHVEDVQYLKDAFMLDKTDDEAEQEFRALISQSLGTFRTRLNFFMHSMVH</sequence>
<evidence type="ECO:0000259" key="6">
    <source>
        <dbReference type="PROSITE" id="PS50290"/>
    </source>
</evidence>
<dbReference type="Pfam" id="PF00792">
    <property type="entry name" value="PI3K_C2"/>
    <property type="match status" value="1"/>
</dbReference>
<dbReference type="InterPro" id="IPR000403">
    <property type="entry name" value="PI3/4_kinase_cat_dom"/>
</dbReference>
<dbReference type="GO" id="GO:0043491">
    <property type="term" value="P:phosphatidylinositol 3-kinase/protein kinase B signal transduction"/>
    <property type="evidence" value="ECO:0007669"/>
    <property type="project" value="TreeGrafter"/>
</dbReference>
<evidence type="ECO:0000256" key="4">
    <source>
        <dbReference type="ARBA" id="ARBA00022840"/>
    </source>
</evidence>
<feature type="domain" description="PIK helical" evidence="7">
    <location>
        <begin position="578"/>
        <end position="756"/>
    </location>
</feature>
<dbReference type="Pfam" id="PF00613">
    <property type="entry name" value="PI3Ka"/>
    <property type="match status" value="1"/>
</dbReference>
<dbReference type="GO" id="GO:0035005">
    <property type="term" value="F:1-phosphatidylinositol-4-phosphate 3-kinase activity"/>
    <property type="evidence" value="ECO:0007669"/>
    <property type="project" value="TreeGrafter"/>
</dbReference>
<dbReference type="PANTHER" id="PTHR10048:SF14">
    <property type="entry name" value="LD28067P"/>
    <property type="match status" value="1"/>
</dbReference>
<keyword evidence="1" id="KW-0808">Transferase</keyword>
<evidence type="ECO:0000256" key="2">
    <source>
        <dbReference type="ARBA" id="ARBA00022741"/>
    </source>
</evidence>
<accession>A0A5K1V446</accession>
<keyword evidence="3 10" id="KW-0418">Kinase</keyword>
<evidence type="ECO:0000256" key="3">
    <source>
        <dbReference type="ARBA" id="ARBA00022777"/>
    </source>
</evidence>
<dbReference type="VEuPathDB" id="AmoebaDB:EHI8A_107450"/>
<dbReference type="PROSITE" id="PS00916">
    <property type="entry name" value="PI3_4_KINASE_2"/>
    <property type="match status" value="1"/>
</dbReference>
<dbReference type="SMART" id="SM00146">
    <property type="entry name" value="PI3Kc"/>
    <property type="match status" value="1"/>
</dbReference>
<dbReference type="InterPro" id="IPR001263">
    <property type="entry name" value="PI3K_accessory_dom"/>
</dbReference>
<dbReference type="FunFam" id="1.10.1070.11:FF:000001">
    <property type="entry name" value="Phosphatidylinositol 4,5-bisphosphate 3-kinase catalytic subunit"/>
    <property type="match status" value="1"/>
</dbReference>
<dbReference type="PROSITE" id="PS51546">
    <property type="entry name" value="PI3K_RBD"/>
    <property type="match status" value="1"/>
</dbReference>
<dbReference type="VEuPathDB" id="AmoebaDB:EHI_040690"/>
<dbReference type="AlphaFoldDB" id="A0A5K1V446"/>
<feature type="domain" description="PI3K-RBD" evidence="8">
    <location>
        <begin position="277"/>
        <end position="368"/>
    </location>
</feature>
<dbReference type="InterPro" id="IPR035892">
    <property type="entry name" value="C2_domain_sf"/>
</dbReference>
<dbReference type="GO" id="GO:0005524">
    <property type="term" value="F:ATP binding"/>
    <property type="evidence" value="ECO:0007669"/>
    <property type="project" value="UniProtKB-KW"/>
</dbReference>
<keyword evidence="2" id="KW-0547">Nucleotide-binding</keyword>